<gene>
    <name evidence="1" type="ORF">QFC24_000219</name>
</gene>
<protein>
    <submittedName>
        <fullName evidence="1">Uncharacterized protein</fullName>
    </submittedName>
</protein>
<proteinExistence type="predicted"/>
<dbReference type="EMBL" id="JASBWV010000001">
    <property type="protein sequence ID" value="KAJ9127934.1"/>
    <property type="molecule type" value="Genomic_DNA"/>
</dbReference>
<sequence length="536" mass="58185">MYSKFSLMAAVISVASLSLTTVHAFDDNAARSKSVYQVVTDRFALTDPSASRTCDTDDKVYCGGTWKGTEEKLDYIHGMGFDTVWISPVVQNINVTNNKLGEAYHGYWTQDINEINSHFGSEADLKSLVDTAHKKGMYIMVDVVVNHVATTQAGSFTADSTYGPLNVTTRDFHSFCWVQDYTNQTQVEVCWLGDENVALADVNTEEASVVSTFNTWIKNLVATYGFDAIRIDTVKHVRQNFWPDFVSAAGVHAVGEVLDGDPAYIAAYQNNSINSVFNYPLYYALDAAFNSTSKSLSQVVTALNSNKQQFKDTTLLGNFISNHDNPRFESHVADKALIKNAVATIYGVEGIPYVYYGQEQGYTGGADPANREALWLSGYEESKDMYTYFTTMNTIRSAANNASSTYNTNQATIIGQDDHNLVIRKDPVISIVTNRGSKAATSSMSITNTGFTSATELTDVISCTAYTTDSQGAFTASIKSGLPAIFLPTSQKGSLCGNVSATTTGSSSTKSAGLRDTASIALLASLVVPMIAFMTI</sequence>
<comment type="caution">
    <text evidence="1">The sequence shown here is derived from an EMBL/GenBank/DDBJ whole genome shotgun (WGS) entry which is preliminary data.</text>
</comment>
<keyword evidence="2" id="KW-1185">Reference proteome</keyword>
<organism evidence="1 2">
    <name type="scientific">Naganishia onofrii</name>
    <dbReference type="NCBI Taxonomy" id="1851511"/>
    <lineage>
        <taxon>Eukaryota</taxon>
        <taxon>Fungi</taxon>
        <taxon>Dikarya</taxon>
        <taxon>Basidiomycota</taxon>
        <taxon>Agaricomycotina</taxon>
        <taxon>Tremellomycetes</taxon>
        <taxon>Filobasidiales</taxon>
        <taxon>Filobasidiaceae</taxon>
        <taxon>Naganishia</taxon>
    </lineage>
</organism>
<evidence type="ECO:0000313" key="2">
    <source>
        <dbReference type="Proteomes" id="UP001234202"/>
    </source>
</evidence>
<dbReference type="Proteomes" id="UP001234202">
    <property type="component" value="Unassembled WGS sequence"/>
</dbReference>
<evidence type="ECO:0000313" key="1">
    <source>
        <dbReference type="EMBL" id="KAJ9127934.1"/>
    </source>
</evidence>
<name>A0ACC2XX17_9TREE</name>
<reference evidence="1" key="1">
    <citation type="submission" date="2023-04" db="EMBL/GenBank/DDBJ databases">
        <title>Draft Genome sequencing of Naganishia species isolated from polar environments using Oxford Nanopore Technology.</title>
        <authorList>
            <person name="Leo P."/>
            <person name="Venkateswaran K."/>
        </authorList>
    </citation>
    <scope>NUCLEOTIDE SEQUENCE</scope>
    <source>
        <strain evidence="1">DBVPG 5303</strain>
    </source>
</reference>
<accession>A0ACC2XX17</accession>